<dbReference type="AlphaFoldDB" id="A0A2N5HET3"/>
<accession>A0A2N5HET3</accession>
<dbReference type="EMBL" id="PGVE01000048">
    <property type="protein sequence ID" value="PLS04038.1"/>
    <property type="molecule type" value="Genomic_DNA"/>
</dbReference>
<comment type="caution">
    <text evidence="1">The sequence shown here is derived from an EMBL/GenBank/DDBJ whole genome shotgun (WGS) entry which is preliminary data.</text>
</comment>
<name>A0A2N5HET3_9BACI</name>
<dbReference type="Proteomes" id="UP000234950">
    <property type="component" value="Unassembled WGS sequence"/>
</dbReference>
<dbReference type="RefSeq" id="WP_101648302.1">
    <property type="nucleotide sequence ID" value="NZ_PGVE01000048.1"/>
</dbReference>
<evidence type="ECO:0000313" key="2">
    <source>
        <dbReference type="Proteomes" id="UP000234950"/>
    </source>
</evidence>
<gene>
    <name evidence="1" type="ORF">CVD27_12835</name>
</gene>
<protein>
    <submittedName>
        <fullName evidence="1">Uncharacterized protein</fullName>
    </submittedName>
</protein>
<keyword evidence="2" id="KW-1185">Reference proteome</keyword>
<sequence length="101" mass="11801">MEKDVLVELNSDNDLFEVSFGDFDGTDDDWTPVLASFYFKSDALSWALSRFKKIEDEEKLFVILDHTQELEMLAFSLYELDGILELIHEEEGFVIKQNEDK</sequence>
<evidence type="ECO:0000313" key="1">
    <source>
        <dbReference type="EMBL" id="PLS04038.1"/>
    </source>
</evidence>
<reference evidence="1 2" key="1">
    <citation type="submission" date="2017-11" db="EMBL/GenBank/DDBJ databases">
        <title>Comparitive Functional Genomics of Dry Heat Resistant strains isolated from the Viking Spacecraft.</title>
        <authorList>
            <person name="Seuylemezian A."/>
            <person name="Cooper K."/>
            <person name="Vaishampayan P."/>
        </authorList>
    </citation>
    <scope>NUCLEOTIDE SEQUENCE [LARGE SCALE GENOMIC DNA]</scope>
    <source>
        <strain evidence="1 2">V32-6</strain>
    </source>
</reference>
<proteinExistence type="predicted"/>
<organism evidence="1 2">
    <name type="scientific">Neobacillus cucumis</name>
    <dbReference type="NCBI Taxonomy" id="1740721"/>
    <lineage>
        <taxon>Bacteria</taxon>
        <taxon>Bacillati</taxon>
        <taxon>Bacillota</taxon>
        <taxon>Bacilli</taxon>
        <taxon>Bacillales</taxon>
        <taxon>Bacillaceae</taxon>
        <taxon>Neobacillus</taxon>
    </lineage>
</organism>